<feature type="transmembrane region" description="Helical" evidence="2">
    <location>
        <begin position="52"/>
        <end position="75"/>
    </location>
</feature>
<protein>
    <submittedName>
        <fullName evidence="3">Uncharacterized protein</fullName>
    </submittedName>
</protein>
<proteinExistence type="predicted"/>
<keyword evidence="2" id="KW-1133">Transmembrane helix</keyword>
<name>A0A1H4B753_9SPHI</name>
<evidence type="ECO:0000256" key="1">
    <source>
        <dbReference type="SAM" id="MobiDB-lite"/>
    </source>
</evidence>
<dbReference type="AlphaFoldDB" id="A0A1H4B753"/>
<keyword evidence="2" id="KW-0812">Transmembrane</keyword>
<gene>
    <name evidence="3" type="ORF">SAMN05443550_103230</name>
</gene>
<keyword evidence="4" id="KW-1185">Reference proteome</keyword>
<dbReference type="OrthoDB" id="665435at2"/>
<evidence type="ECO:0000313" key="3">
    <source>
        <dbReference type="EMBL" id="SEA43936.1"/>
    </source>
</evidence>
<reference evidence="3 4" key="1">
    <citation type="submission" date="2016-10" db="EMBL/GenBank/DDBJ databases">
        <authorList>
            <person name="de Groot N.N."/>
        </authorList>
    </citation>
    <scope>NUCLEOTIDE SEQUENCE [LARGE SCALE GENOMIC DNA]</scope>
    <source>
        <strain evidence="3 4">DSM 19033</strain>
    </source>
</reference>
<accession>A0A1H4B753</accession>
<evidence type="ECO:0000313" key="4">
    <source>
        <dbReference type="Proteomes" id="UP000198850"/>
    </source>
</evidence>
<dbReference type="STRING" id="425514.SAMN05443550_103230"/>
<sequence>MTKYKNGPLGPFSGKLGDKVYSSWKNDDVVKDAPEKTTKEPTQRQLEQREKFSLLTAFFSCIYDVIAVGFQAFTYKMTQMNAAMKFNTDIITGVSPNFSIDYPKVLISKGKLNGPIGVKLKCDASGQMKLSWEFQAECDQATDRACILFYDESINDCFIISGIVRREDAALLFFKQHDAIDDLVHVWLFFISANGRKVSNSVYAGNG</sequence>
<feature type="region of interest" description="Disordered" evidence="1">
    <location>
        <begin position="1"/>
        <end position="20"/>
    </location>
</feature>
<dbReference type="RefSeq" id="WP_090555868.1">
    <property type="nucleotide sequence ID" value="NZ_FNRA01000003.1"/>
</dbReference>
<dbReference type="InterPro" id="IPR046233">
    <property type="entry name" value="DUF6266"/>
</dbReference>
<dbReference type="Proteomes" id="UP000198850">
    <property type="component" value="Unassembled WGS sequence"/>
</dbReference>
<dbReference type="Pfam" id="PF19781">
    <property type="entry name" value="DUF6266"/>
    <property type="match status" value="1"/>
</dbReference>
<organism evidence="3 4">
    <name type="scientific">Pedobacter hartonius</name>
    <dbReference type="NCBI Taxonomy" id="425514"/>
    <lineage>
        <taxon>Bacteria</taxon>
        <taxon>Pseudomonadati</taxon>
        <taxon>Bacteroidota</taxon>
        <taxon>Sphingobacteriia</taxon>
        <taxon>Sphingobacteriales</taxon>
        <taxon>Sphingobacteriaceae</taxon>
        <taxon>Pedobacter</taxon>
    </lineage>
</organism>
<dbReference type="EMBL" id="FNRA01000003">
    <property type="protein sequence ID" value="SEA43936.1"/>
    <property type="molecule type" value="Genomic_DNA"/>
</dbReference>
<evidence type="ECO:0000256" key="2">
    <source>
        <dbReference type="SAM" id="Phobius"/>
    </source>
</evidence>
<keyword evidence="2" id="KW-0472">Membrane</keyword>